<evidence type="ECO:0000256" key="1">
    <source>
        <dbReference type="SAM" id="MobiDB-lite"/>
    </source>
</evidence>
<accession>A0ABD1NHI6</accession>
<evidence type="ECO:0000313" key="3">
    <source>
        <dbReference type="EMBL" id="KAL2347592.1"/>
    </source>
</evidence>
<dbReference type="Pfam" id="PF24924">
    <property type="entry name" value="DUF7745"/>
    <property type="match status" value="1"/>
</dbReference>
<keyword evidence="4" id="KW-1185">Reference proteome</keyword>
<dbReference type="AlphaFoldDB" id="A0ABD1NHI6"/>
<dbReference type="EMBL" id="JBGMDY010000001">
    <property type="protein sequence ID" value="KAL2347592.1"/>
    <property type="molecule type" value="Genomic_DNA"/>
</dbReference>
<evidence type="ECO:0000313" key="4">
    <source>
        <dbReference type="Proteomes" id="UP001603857"/>
    </source>
</evidence>
<dbReference type="InterPro" id="IPR032675">
    <property type="entry name" value="LRR_dom_sf"/>
</dbReference>
<proteinExistence type="predicted"/>
<dbReference type="InterPro" id="IPR056647">
    <property type="entry name" value="DUF7745"/>
</dbReference>
<feature type="region of interest" description="Disordered" evidence="1">
    <location>
        <begin position="1"/>
        <end position="22"/>
    </location>
</feature>
<evidence type="ECO:0000259" key="2">
    <source>
        <dbReference type="Pfam" id="PF24924"/>
    </source>
</evidence>
<sequence length="452" mass="50836">MHSEGPRTRSSPRGRSSGGSAAGKSTQCCGFYTYHEAHIAVSRVANLIKLPPHQSALVGNGNIKGWKFKALENHLITLASTEDWVTFNKTLALIVFGTILFPFHADTVDHASMDTFFAWDAHSKSPIPAILANTLLSMDFCHQKQGKTLRTKGLFHNRPYATHSLWILTEIPPDSSRVIKGKTYGEFISFLSFLRPFFTQPCEDFRNTIATGKSSLRGQDALISDLVRYCIGLGLLQGIDTVREARDRMPVFALTKEKLEKWKDKDKLGSYSTISLQHCNVTDIINEFHEEIDSFTVRIFHLDNKDPHMRIPEGIFTGMKELRVLTLTDIHLSPLPSSIKCLTIERLPNQLIQLAKLQIFDITNFFELKEIPPDVLSSLTSLEGFSPYPREPLALVAGKGYLIILEGVWRFHWELKGRIEEGRRLGESLADSLGFSHHSIMSGGLQTATSRW</sequence>
<dbReference type="Gene3D" id="3.80.10.10">
    <property type="entry name" value="Ribonuclease Inhibitor"/>
    <property type="match status" value="1"/>
</dbReference>
<reference evidence="3 4" key="1">
    <citation type="submission" date="2024-08" db="EMBL/GenBank/DDBJ databases">
        <title>Insights into the chromosomal genome structure of Flemingia macrophylla.</title>
        <authorList>
            <person name="Ding Y."/>
            <person name="Zhao Y."/>
            <person name="Bi W."/>
            <person name="Wu M."/>
            <person name="Zhao G."/>
            <person name="Gong Y."/>
            <person name="Li W."/>
            <person name="Zhang P."/>
        </authorList>
    </citation>
    <scope>NUCLEOTIDE SEQUENCE [LARGE SCALE GENOMIC DNA]</scope>
    <source>
        <strain evidence="3">DYQJB</strain>
        <tissue evidence="3">Leaf</tissue>
    </source>
</reference>
<comment type="caution">
    <text evidence="3">The sequence shown here is derived from an EMBL/GenBank/DDBJ whole genome shotgun (WGS) entry which is preliminary data.</text>
</comment>
<dbReference type="SUPFAM" id="SSF52058">
    <property type="entry name" value="L domain-like"/>
    <property type="match status" value="1"/>
</dbReference>
<dbReference type="PANTHER" id="PTHR48154">
    <property type="entry name" value="PROTEIN, PUTATIVE-RELATED"/>
    <property type="match status" value="1"/>
</dbReference>
<dbReference type="PANTHER" id="PTHR48154:SF1">
    <property type="entry name" value="PROTEIN, PUTATIVE-RELATED"/>
    <property type="match status" value="1"/>
</dbReference>
<feature type="domain" description="DUF7745" evidence="2">
    <location>
        <begin position="31"/>
        <end position="149"/>
    </location>
</feature>
<protein>
    <recommendedName>
        <fullName evidence="2">DUF7745 domain-containing protein</fullName>
    </recommendedName>
</protein>
<name>A0ABD1NHI6_9FABA</name>
<gene>
    <name evidence="3" type="ORF">Fmac_001592</name>
</gene>
<dbReference type="Proteomes" id="UP001603857">
    <property type="component" value="Unassembled WGS sequence"/>
</dbReference>
<organism evidence="3 4">
    <name type="scientific">Flemingia macrophylla</name>
    <dbReference type="NCBI Taxonomy" id="520843"/>
    <lineage>
        <taxon>Eukaryota</taxon>
        <taxon>Viridiplantae</taxon>
        <taxon>Streptophyta</taxon>
        <taxon>Embryophyta</taxon>
        <taxon>Tracheophyta</taxon>
        <taxon>Spermatophyta</taxon>
        <taxon>Magnoliopsida</taxon>
        <taxon>eudicotyledons</taxon>
        <taxon>Gunneridae</taxon>
        <taxon>Pentapetalae</taxon>
        <taxon>rosids</taxon>
        <taxon>fabids</taxon>
        <taxon>Fabales</taxon>
        <taxon>Fabaceae</taxon>
        <taxon>Papilionoideae</taxon>
        <taxon>50 kb inversion clade</taxon>
        <taxon>NPAAA clade</taxon>
        <taxon>indigoferoid/millettioid clade</taxon>
        <taxon>Phaseoleae</taxon>
        <taxon>Flemingia</taxon>
    </lineage>
</organism>